<dbReference type="RefSeq" id="WP_380429394.1">
    <property type="nucleotide sequence ID" value="NZ_JBHSAC010000010.1"/>
</dbReference>
<dbReference type="PANTHER" id="PTHR43844:SF1">
    <property type="entry name" value="METHIONINE SYNTHASE"/>
    <property type="match status" value="1"/>
</dbReference>
<evidence type="ECO:0000313" key="3">
    <source>
        <dbReference type="Proteomes" id="UP001595901"/>
    </source>
</evidence>
<dbReference type="CDD" id="cd03311">
    <property type="entry name" value="CIMS_C_terminal_like"/>
    <property type="match status" value="1"/>
</dbReference>
<dbReference type="InterPro" id="IPR002629">
    <property type="entry name" value="Met_Synth_C/arc"/>
</dbReference>
<dbReference type="InterPro" id="IPR038071">
    <property type="entry name" value="UROD/MetE-like_sf"/>
</dbReference>
<keyword evidence="3" id="KW-1185">Reference proteome</keyword>
<dbReference type="EMBL" id="JBHSAC010000010">
    <property type="protein sequence ID" value="MFC3931407.1"/>
    <property type="molecule type" value="Genomic_DNA"/>
</dbReference>
<dbReference type="SUPFAM" id="SSF51726">
    <property type="entry name" value="UROD/MetE-like"/>
    <property type="match status" value="1"/>
</dbReference>
<dbReference type="NCBIfam" id="NF005085">
    <property type="entry name" value="PRK06520.1"/>
    <property type="match status" value="1"/>
</dbReference>
<protein>
    <submittedName>
        <fullName evidence="2">Vitamin B12 independent methionine synthase</fullName>
    </submittedName>
</protein>
<dbReference type="NCBIfam" id="NF004875">
    <property type="entry name" value="PRK06233.1"/>
    <property type="match status" value="1"/>
</dbReference>
<dbReference type="PANTHER" id="PTHR43844">
    <property type="entry name" value="METHIONINE SYNTHASE"/>
    <property type="match status" value="1"/>
</dbReference>
<gene>
    <name evidence="2" type="ORF">ACFOSE_01140</name>
</gene>
<feature type="domain" description="Cobalamin-independent methionine synthase MetE C-terminal/archaeal" evidence="1">
    <location>
        <begin position="11"/>
        <end position="344"/>
    </location>
</feature>
<sequence>MTKIKYHFDHVGSYLRPADLKEAREQYAAGELSQQELLTIQDKLVANLVSHEIENGLKVVSDGEFGRSWWHLDFLWNLNGFEAYQQKDSYKFHGAKTRTTNVRLNGKVTENPQHPFYRDFEYLKSITPNGITPKVTIPSPSLVIERDYRSDLALDYYGSWTDFLDGLAQAYHDTIQHFYDLGARYVQLDDTTWGYLIQQFEDHKNDPEETARLQKIAKDDVYTINKALAGLPEDLTLATHICRGNFKSTYLFEGGYDTVAKYLGQLNYDIFFLEYDDARSGSFAPLTDIWNGRKQVQLILGVITSKSPVLEDVDQVIARIQEAARLIPLENLGISTQCGFASTEEGNILTEADEWKKLQLIRTITQKVWGDGE</sequence>
<dbReference type="Pfam" id="PF01717">
    <property type="entry name" value="Meth_synt_2"/>
    <property type="match status" value="1"/>
</dbReference>
<organism evidence="2 3">
    <name type="scientific">Streptococcus dentapri</name>
    <dbReference type="NCBI Taxonomy" id="573564"/>
    <lineage>
        <taxon>Bacteria</taxon>
        <taxon>Bacillati</taxon>
        <taxon>Bacillota</taxon>
        <taxon>Bacilli</taxon>
        <taxon>Lactobacillales</taxon>
        <taxon>Streptococcaceae</taxon>
        <taxon>Streptococcus</taxon>
    </lineage>
</organism>
<comment type="caution">
    <text evidence="2">The sequence shown here is derived from an EMBL/GenBank/DDBJ whole genome shotgun (WGS) entry which is preliminary data.</text>
</comment>
<evidence type="ECO:0000259" key="1">
    <source>
        <dbReference type="Pfam" id="PF01717"/>
    </source>
</evidence>
<accession>A0ABV8CZE7</accession>
<reference evidence="3" key="1">
    <citation type="journal article" date="2019" name="Int. J. Syst. Evol. Microbiol.">
        <title>The Global Catalogue of Microorganisms (GCM) 10K type strain sequencing project: providing services to taxonomists for standard genome sequencing and annotation.</title>
        <authorList>
            <consortium name="The Broad Institute Genomics Platform"/>
            <consortium name="The Broad Institute Genome Sequencing Center for Infectious Disease"/>
            <person name="Wu L."/>
            <person name="Ma J."/>
        </authorList>
    </citation>
    <scope>NUCLEOTIDE SEQUENCE [LARGE SCALE GENOMIC DNA]</scope>
    <source>
        <strain evidence="3">CCUG 58728</strain>
    </source>
</reference>
<name>A0ABV8CZE7_9STRE</name>
<proteinExistence type="predicted"/>
<dbReference type="Gene3D" id="3.20.20.210">
    <property type="match status" value="1"/>
</dbReference>
<evidence type="ECO:0000313" key="2">
    <source>
        <dbReference type="EMBL" id="MFC3931407.1"/>
    </source>
</evidence>
<dbReference type="Proteomes" id="UP001595901">
    <property type="component" value="Unassembled WGS sequence"/>
</dbReference>